<organism evidence="8 9">
    <name type="scientific">Diplodia intermedia</name>
    <dbReference type="NCBI Taxonomy" id="856260"/>
    <lineage>
        <taxon>Eukaryota</taxon>
        <taxon>Fungi</taxon>
        <taxon>Dikarya</taxon>
        <taxon>Ascomycota</taxon>
        <taxon>Pezizomycotina</taxon>
        <taxon>Dothideomycetes</taxon>
        <taxon>Dothideomycetes incertae sedis</taxon>
        <taxon>Botryosphaeriales</taxon>
        <taxon>Botryosphaeriaceae</taxon>
        <taxon>Diplodia</taxon>
    </lineage>
</organism>
<dbReference type="PANTHER" id="PTHR33048">
    <property type="entry name" value="PTH11-LIKE INTEGRAL MEMBRANE PROTEIN (AFU_ORTHOLOGUE AFUA_5G11245)"/>
    <property type="match status" value="1"/>
</dbReference>
<name>A0ABR3TMR4_9PEZI</name>
<dbReference type="EMBL" id="JAKEKT020000045">
    <property type="protein sequence ID" value="KAL1640926.1"/>
    <property type="molecule type" value="Genomic_DNA"/>
</dbReference>
<keyword evidence="9" id="KW-1185">Reference proteome</keyword>
<dbReference type="Proteomes" id="UP001521184">
    <property type="component" value="Unassembled WGS sequence"/>
</dbReference>
<dbReference type="InterPro" id="IPR052337">
    <property type="entry name" value="SAT4-like"/>
</dbReference>
<feature type="transmembrane region" description="Helical" evidence="6">
    <location>
        <begin position="189"/>
        <end position="209"/>
    </location>
</feature>
<gene>
    <name evidence="8" type="ORF">SLS58_006542</name>
</gene>
<keyword evidence="4 6" id="KW-0472">Membrane</keyword>
<evidence type="ECO:0000256" key="2">
    <source>
        <dbReference type="ARBA" id="ARBA00022692"/>
    </source>
</evidence>
<feature type="transmembrane region" description="Helical" evidence="6">
    <location>
        <begin position="104"/>
        <end position="126"/>
    </location>
</feature>
<comment type="caution">
    <text evidence="8">The sequence shown here is derived from an EMBL/GenBank/DDBJ whole genome shotgun (WGS) entry which is preliminary data.</text>
</comment>
<evidence type="ECO:0000256" key="3">
    <source>
        <dbReference type="ARBA" id="ARBA00022989"/>
    </source>
</evidence>
<feature type="transmembrane region" description="Helical" evidence="6">
    <location>
        <begin position="138"/>
        <end position="160"/>
    </location>
</feature>
<evidence type="ECO:0000256" key="4">
    <source>
        <dbReference type="ARBA" id="ARBA00023136"/>
    </source>
</evidence>
<keyword evidence="2 6" id="KW-0812">Transmembrane</keyword>
<comment type="subcellular location">
    <subcellularLocation>
        <location evidence="1">Membrane</location>
        <topology evidence="1">Multi-pass membrane protein</topology>
    </subcellularLocation>
</comment>
<keyword evidence="3 6" id="KW-1133">Transmembrane helix</keyword>
<accession>A0ABR3TMR4</accession>
<evidence type="ECO:0000256" key="5">
    <source>
        <dbReference type="ARBA" id="ARBA00038359"/>
    </source>
</evidence>
<dbReference type="PANTHER" id="PTHR33048:SF31">
    <property type="entry name" value="INTEGRAL MEMBRANE PROTEIN"/>
    <property type="match status" value="1"/>
</dbReference>
<evidence type="ECO:0000313" key="8">
    <source>
        <dbReference type="EMBL" id="KAL1640926.1"/>
    </source>
</evidence>
<feature type="domain" description="Rhodopsin" evidence="7">
    <location>
        <begin position="26"/>
        <end position="285"/>
    </location>
</feature>
<proteinExistence type="inferred from homology"/>
<feature type="transmembrane region" description="Helical" evidence="6">
    <location>
        <begin position="221"/>
        <end position="241"/>
    </location>
</feature>
<evidence type="ECO:0000313" key="9">
    <source>
        <dbReference type="Proteomes" id="UP001521184"/>
    </source>
</evidence>
<reference evidence="8 9" key="1">
    <citation type="journal article" date="2023" name="Plant Dis.">
        <title>First Report of Diplodia intermedia Causing Canker and Dieback Diseases on Apple Trees in Canada.</title>
        <authorList>
            <person name="Ellouze W."/>
            <person name="Ilyukhin E."/>
            <person name="Sulman M."/>
            <person name="Ali S."/>
        </authorList>
    </citation>
    <scope>NUCLEOTIDE SEQUENCE [LARGE SCALE GENOMIC DNA]</scope>
    <source>
        <strain evidence="8 9">M45-28</strain>
    </source>
</reference>
<comment type="similarity">
    <text evidence="5">Belongs to the SAT4 family.</text>
</comment>
<dbReference type="Pfam" id="PF20684">
    <property type="entry name" value="Fung_rhodopsin"/>
    <property type="match status" value="1"/>
</dbReference>
<protein>
    <recommendedName>
        <fullName evidence="7">Rhodopsin domain-containing protein</fullName>
    </recommendedName>
</protein>
<dbReference type="InterPro" id="IPR049326">
    <property type="entry name" value="Rhodopsin_dom_fungi"/>
</dbReference>
<feature type="transmembrane region" description="Helical" evidence="6">
    <location>
        <begin position="253"/>
        <end position="275"/>
    </location>
</feature>
<sequence length="396" mass="43445">MLYDASRSVATCVLVLLPPAYVSLALRCGVRLHRKAWGVDDTCMVLSAPFFAWLSASVLSGAWSGLGARDEHLYGGTAQYTTALKASGRAPNARGPSADDPQNYFMFMLSYCCGVFFLKLSIALTLMRITAGRPAYVWTLRVTILIFTSAIFMVFFYVLAQCQPIAYSWDKSIAGGKCKDKRILTGMSFAISAANIVTDWTCALLPIPLLWNLEMHRNSKIAAGVLLSFGVFASVCALIRLKYTIALNEDLDFLYHASFVVMWAYAEAGVGFSAANCSTLRPIFVRIFRLGSSRGQPDDTDSREYGCCPTRFRSRHSGFELNGDASNAIIVHPATRAGYGVKTTVTAGEPENDREAGGRLAAGEEVCFEDDASQREILREDRRRFGIDLGEARKDA</sequence>
<evidence type="ECO:0000259" key="7">
    <source>
        <dbReference type="Pfam" id="PF20684"/>
    </source>
</evidence>
<evidence type="ECO:0000256" key="1">
    <source>
        <dbReference type="ARBA" id="ARBA00004141"/>
    </source>
</evidence>
<evidence type="ECO:0000256" key="6">
    <source>
        <dbReference type="SAM" id="Phobius"/>
    </source>
</evidence>